<dbReference type="PANTHER" id="PTHR10067:SF6">
    <property type="entry name" value="PHOSPHATIDYLSERINE DECARBOXYLASE PROENZYME, MITOCHONDRIAL"/>
    <property type="match status" value="1"/>
</dbReference>
<comment type="subcellular location">
    <subcellularLocation>
        <location evidence="12">Cell membrane</location>
        <topology evidence="12">Peripheral membrane protein</topology>
    </subcellularLocation>
</comment>
<keyword evidence="9 12" id="KW-0456">Lyase</keyword>
<evidence type="ECO:0000313" key="13">
    <source>
        <dbReference type="EMBL" id="UZW74107.1"/>
    </source>
</evidence>
<dbReference type="AlphaFoldDB" id="A0A9E8KQ07"/>
<dbReference type="EMBL" id="CP101527">
    <property type="protein sequence ID" value="UZW74107.1"/>
    <property type="molecule type" value="Genomic_DNA"/>
</dbReference>
<reference evidence="13" key="1">
    <citation type="submission" date="2022-07" db="EMBL/GenBank/DDBJ databases">
        <title>Alkalimarinus sp. nov., isolated from gut of a Alitta virens.</title>
        <authorList>
            <person name="Yang A.I."/>
            <person name="Shin N.-R."/>
        </authorList>
    </citation>
    <scope>NUCLEOTIDE SEQUENCE</scope>
    <source>
        <strain evidence="13">FA028</strain>
    </source>
</reference>
<keyword evidence="4 12" id="KW-0210">Decarboxylase</keyword>
<dbReference type="HAMAP" id="MF_00662">
    <property type="entry name" value="PS_decarb_PSD_B_type1"/>
    <property type="match status" value="1"/>
</dbReference>
<dbReference type="GO" id="GO:0005886">
    <property type="term" value="C:plasma membrane"/>
    <property type="evidence" value="ECO:0007669"/>
    <property type="project" value="UniProtKB-SubCell"/>
</dbReference>
<keyword evidence="7 12" id="KW-0865">Zymogen</keyword>
<keyword evidence="14" id="KW-1185">Reference proteome</keyword>
<evidence type="ECO:0000256" key="8">
    <source>
        <dbReference type="ARBA" id="ARBA00023209"/>
    </source>
</evidence>
<evidence type="ECO:0000256" key="5">
    <source>
        <dbReference type="ARBA" id="ARBA00023098"/>
    </source>
</evidence>
<feature type="site" description="Cleavage (non-hydrolytic); by autocatalysis" evidence="12">
    <location>
        <begin position="251"/>
        <end position="252"/>
    </location>
</feature>
<sequence>MLDNLFVLSQYLTPQHTLSRTVGMLADCKQPQIKDAFIKWFIKKYQVNMAEAAKENPSDFPCFNDFFTRELKPGLRPIADGEHQVSCPVDGAISQLGDIKHGQIFQAKGQDYSLIDLLGGNVARAKPFMGGKFATIYLSPKDYHRIHMPLSGTLREMIYVPGKLFSVNPVTAENVPGLFARNERLVAIFDTEFGPMAMVLVGAMIVAAIETVWSGQVAPPARKLKVTEYPAEPTNPITLNKGDEMGRFKLGSTVVLAFPENMVEFTEELKAGTVVRMGQEFGKLPS</sequence>
<evidence type="ECO:0000256" key="1">
    <source>
        <dbReference type="ARBA" id="ARBA00005189"/>
    </source>
</evidence>
<organism evidence="13 14">
    <name type="scientific">Alkalimarinus sediminis</name>
    <dbReference type="NCBI Taxonomy" id="1632866"/>
    <lineage>
        <taxon>Bacteria</taxon>
        <taxon>Pseudomonadati</taxon>
        <taxon>Pseudomonadota</taxon>
        <taxon>Gammaproteobacteria</taxon>
        <taxon>Alteromonadales</taxon>
        <taxon>Alteromonadaceae</taxon>
        <taxon>Alkalimarinus</taxon>
    </lineage>
</organism>
<keyword evidence="11 12" id="KW-0670">Pyruvate</keyword>
<evidence type="ECO:0000256" key="12">
    <source>
        <dbReference type="HAMAP-Rule" id="MF_00662"/>
    </source>
</evidence>
<evidence type="ECO:0000256" key="7">
    <source>
        <dbReference type="ARBA" id="ARBA00023145"/>
    </source>
</evidence>
<feature type="active site" description="Charge relay system; for autoendoproteolytic cleavage activity" evidence="12">
    <location>
        <position position="147"/>
    </location>
</feature>
<comment type="cofactor">
    <cofactor evidence="12">
        <name>pyruvate</name>
        <dbReference type="ChEBI" id="CHEBI:15361"/>
    </cofactor>
    <text evidence="12">Binds 1 pyruvoyl group covalently per subunit.</text>
</comment>
<feature type="chain" id="PRO_5039768401" description="Phosphatidylserine decarboxylase beta chain" evidence="12">
    <location>
        <begin position="1"/>
        <end position="251"/>
    </location>
</feature>
<dbReference type="InterPro" id="IPR003817">
    <property type="entry name" value="PS_Dcarbxylase"/>
</dbReference>
<comment type="pathway">
    <text evidence="1">Lipid metabolism.</text>
</comment>
<keyword evidence="2 12" id="KW-1003">Cell membrane</keyword>
<dbReference type="Pfam" id="PF02666">
    <property type="entry name" value="PS_Dcarbxylase"/>
    <property type="match status" value="1"/>
</dbReference>
<accession>A0A9E8KQ07</accession>
<protein>
    <recommendedName>
        <fullName evidence="12">Phosphatidylserine decarboxylase proenzyme</fullName>
        <ecNumber evidence="12">4.1.1.65</ecNumber>
    </recommendedName>
    <component>
        <recommendedName>
            <fullName evidence="12">Phosphatidylserine decarboxylase alpha chain</fullName>
        </recommendedName>
    </component>
    <component>
        <recommendedName>
            <fullName evidence="12">Phosphatidylserine decarboxylase beta chain</fullName>
        </recommendedName>
    </component>
</protein>
<dbReference type="InterPro" id="IPR033178">
    <property type="entry name" value="PSD_type1_pro"/>
</dbReference>
<gene>
    <name evidence="13" type="primary">asd</name>
    <name evidence="12" type="synonym">psd</name>
    <name evidence="13" type="ORF">NNL22_13890</name>
</gene>
<keyword evidence="6 12" id="KW-0472">Membrane</keyword>
<feature type="active site" description="Charge relay system; for autoendoproteolytic cleavage activity" evidence="12">
    <location>
        <position position="90"/>
    </location>
</feature>
<name>A0A9E8KQ07_9ALTE</name>
<feature type="active site" description="Schiff-base intermediate with substrate; via pyruvic acid; for decarboxylase activity" evidence="12">
    <location>
        <position position="252"/>
    </location>
</feature>
<dbReference type="GO" id="GO:0004609">
    <property type="term" value="F:phosphatidylserine decarboxylase activity"/>
    <property type="evidence" value="ECO:0007669"/>
    <property type="project" value="UniProtKB-UniRule"/>
</dbReference>
<dbReference type="RefSeq" id="WP_251811292.1">
    <property type="nucleotide sequence ID" value="NZ_CP101527.1"/>
</dbReference>
<comment type="function">
    <text evidence="12">Catalyzes the formation of phosphatidylethanolamine (PtdEtn) from phosphatidylserine (PtdSer).</text>
</comment>
<proteinExistence type="inferred from homology"/>
<feature type="chain" id="PRO_5039768402" description="Phosphatidylserine decarboxylase alpha chain" evidence="12">
    <location>
        <begin position="252"/>
        <end position="286"/>
    </location>
</feature>
<comment type="PTM">
    <text evidence="12">Is synthesized initially as an inactive proenzyme. Formation of the active enzyme involves a self-maturation process in which the active site pyruvoyl group is generated from an internal serine residue via an autocatalytic post-translational modification. Two non-identical subunits are generated from the proenzyme in this reaction, and the pyruvate is formed at the N-terminus of the alpha chain, which is derived from the carboxyl end of the proenzyme. The autoendoproteolytic cleavage occurs by a canonical serine protease mechanism, in which the side chain hydroxyl group of the serine supplies its oxygen atom to form the C-terminus of the beta chain, while the remainder of the serine residue undergoes an oxidative deamination to produce ammonia and the pyruvoyl prosthetic group on the alpha chain. During this reaction, the Ser that is part of the protease active site of the proenzyme becomes the pyruvoyl prosthetic group, which constitutes an essential element of the active site of the mature decarboxylase.</text>
</comment>
<evidence type="ECO:0000313" key="14">
    <source>
        <dbReference type="Proteomes" id="UP001164472"/>
    </source>
</evidence>
<dbReference type="NCBIfam" id="TIGR00163">
    <property type="entry name" value="PS_decarb"/>
    <property type="match status" value="1"/>
</dbReference>
<dbReference type="GO" id="GO:0006646">
    <property type="term" value="P:phosphatidylethanolamine biosynthetic process"/>
    <property type="evidence" value="ECO:0007669"/>
    <property type="project" value="UniProtKB-UniRule"/>
</dbReference>
<keyword evidence="5 12" id="KW-0443">Lipid metabolism</keyword>
<dbReference type="PANTHER" id="PTHR10067">
    <property type="entry name" value="PHOSPHATIDYLSERINE DECARBOXYLASE"/>
    <property type="match status" value="1"/>
</dbReference>
<comment type="pathway">
    <text evidence="12">Phospholipid metabolism; phosphatidylethanolamine biosynthesis; phosphatidylethanolamine from CDP-diacylglycerol: step 2/2.</text>
</comment>
<evidence type="ECO:0000256" key="9">
    <source>
        <dbReference type="ARBA" id="ARBA00023239"/>
    </source>
</evidence>
<evidence type="ECO:0000256" key="4">
    <source>
        <dbReference type="ARBA" id="ARBA00022793"/>
    </source>
</evidence>
<evidence type="ECO:0000256" key="3">
    <source>
        <dbReference type="ARBA" id="ARBA00022516"/>
    </source>
</evidence>
<comment type="similarity">
    <text evidence="12">Belongs to the phosphatidylserine decarboxylase family. PSD-B subfamily. Prokaryotic type I sub-subfamily.</text>
</comment>
<keyword evidence="8 12" id="KW-0594">Phospholipid biosynthesis</keyword>
<keyword evidence="10 12" id="KW-1208">Phospholipid metabolism</keyword>
<evidence type="ECO:0000256" key="2">
    <source>
        <dbReference type="ARBA" id="ARBA00022475"/>
    </source>
</evidence>
<keyword evidence="3 12" id="KW-0444">Lipid biosynthesis</keyword>
<dbReference type="Proteomes" id="UP001164472">
    <property type="component" value="Chromosome"/>
</dbReference>
<comment type="subunit">
    <text evidence="12">Heterodimer of a large membrane-associated beta subunit and a small pyruvoyl-containing alpha subunit.</text>
</comment>
<dbReference type="EC" id="4.1.1.65" evidence="12"/>
<dbReference type="InterPro" id="IPR033177">
    <property type="entry name" value="PSD-B"/>
</dbReference>
<dbReference type="KEGG" id="asem:NNL22_13890"/>
<evidence type="ECO:0000256" key="11">
    <source>
        <dbReference type="ARBA" id="ARBA00023317"/>
    </source>
</evidence>
<feature type="active site" description="Charge relay system; for autoendoproteolytic cleavage activity" evidence="12">
    <location>
        <position position="252"/>
    </location>
</feature>
<feature type="modified residue" description="Pyruvic acid (Ser); by autocatalysis" evidence="12">
    <location>
        <position position="252"/>
    </location>
</feature>
<evidence type="ECO:0000256" key="10">
    <source>
        <dbReference type="ARBA" id="ARBA00023264"/>
    </source>
</evidence>
<evidence type="ECO:0000256" key="6">
    <source>
        <dbReference type="ARBA" id="ARBA00023136"/>
    </source>
</evidence>
<comment type="catalytic activity">
    <reaction evidence="12">
        <text>a 1,2-diacyl-sn-glycero-3-phospho-L-serine + H(+) = a 1,2-diacyl-sn-glycero-3-phosphoethanolamine + CO2</text>
        <dbReference type="Rhea" id="RHEA:20828"/>
        <dbReference type="ChEBI" id="CHEBI:15378"/>
        <dbReference type="ChEBI" id="CHEBI:16526"/>
        <dbReference type="ChEBI" id="CHEBI:57262"/>
        <dbReference type="ChEBI" id="CHEBI:64612"/>
        <dbReference type="EC" id="4.1.1.65"/>
    </reaction>
</comment>